<proteinExistence type="evidence at transcript level"/>
<protein>
    <submittedName>
        <fullName evidence="1">Uncharacterized protein</fullName>
    </submittedName>
</protein>
<name>I3TA73_MEDTR</name>
<sequence>MSMMKNPRLRNDLESGQCLSSTSTKMGNCWKHSQPETKKGFLLPSSSTHLLKQKIF</sequence>
<dbReference type="AlphaFoldDB" id="I3TA73"/>
<evidence type="ECO:0000313" key="1">
    <source>
        <dbReference type="EMBL" id="AFK49415.1"/>
    </source>
</evidence>
<reference evidence="1" key="1">
    <citation type="submission" date="2012-05" db="EMBL/GenBank/DDBJ databases">
        <authorList>
            <person name="Krishnakumar V."/>
            <person name="Cheung F."/>
            <person name="Xiao Y."/>
            <person name="Chan A."/>
            <person name="Moskal W.A."/>
            <person name="Town C.D."/>
        </authorList>
    </citation>
    <scope>NUCLEOTIDE SEQUENCE</scope>
</reference>
<organism evidence="1">
    <name type="scientific">Medicago truncatula</name>
    <name type="common">Barrel medic</name>
    <name type="synonym">Medicago tribuloides</name>
    <dbReference type="NCBI Taxonomy" id="3880"/>
    <lineage>
        <taxon>Eukaryota</taxon>
        <taxon>Viridiplantae</taxon>
        <taxon>Streptophyta</taxon>
        <taxon>Embryophyta</taxon>
        <taxon>Tracheophyta</taxon>
        <taxon>Spermatophyta</taxon>
        <taxon>Magnoliopsida</taxon>
        <taxon>eudicotyledons</taxon>
        <taxon>Gunneridae</taxon>
        <taxon>Pentapetalae</taxon>
        <taxon>rosids</taxon>
        <taxon>fabids</taxon>
        <taxon>Fabales</taxon>
        <taxon>Fabaceae</taxon>
        <taxon>Papilionoideae</taxon>
        <taxon>50 kb inversion clade</taxon>
        <taxon>NPAAA clade</taxon>
        <taxon>Hologalegina</taxon>
        <taxon>IRL clade</taxon>
        <taxon>Trifolieae</taxon>
        <taxon>Medicago</taxon>
    </lineage>
</organism>
<dbReference type="EMBL" id="BT149621">
    <property type="protein sequence ID" value="AFK49415.1"/>
    <property type="molecule type" value="mRNA"/>
</dbReference>
<accession>I3TA73</accession>